<keyword evidence="6" id="KW-1000">Mitochondrion outer membrane</keyword>
<comment type="cofactor">
    <cofactor evidence="6">
        <name>Zn(2+)</name>
        <dbReference type="ChEBI" id="CHEBI:29105"/>
    </cofactor>
</comment>
<dbReference type="EC" id="2.4.2.64" evidence="6"/>
<dbReference type="NCBIfam" id="TIGR00430">
    <property type="entry name" value="Q_tRNA_tgt"/>
    <property type="match status" value="1"/>
</dbReference>
<evidence type="ECO:0000256" key="6">
    <source>
        <dbReference type="HAMAP-Rule" id="MF_03218"/>
    </source>
</evidence>
<accession>A0ABM3WMB3</accession>
<feature type="region of interest" description="RNA binding; important for wobble base 34 recognition" evidence="6">
    <location>
        <begin position="285"/>
        <end position="289"/>
    </location>
</feature>
<evidence type="ECO:0000256" key="3">
    <source>
        <dbReference type="ARBA" id="ARBA00022694"/>
    </source>
</evidence>
<comment type="similarity">
    <text evidence="6">Belongs to the queuine tRNA-ribosyltransferase family.</text>
</comment>
<keyword evidence="3 6" id="KW-0819">tRNA processing</keyword>
<name>A0ABM3WMB3_ERIEU</name>
<keyword evidence="6" id="KW-0496">Mitochondrion</keyword>
<dbReference type="InterPro" id="IPR004803">
    <property type="entry name" value="TGT"/>
</dbReference>
<reference evidence="9" key="1">
    <citation type="submission" date="2025-08" db="UniProtKB">
        <authorList>
            <consortium name="RefSeq"/>
        </authorList>
    </citation>
    <scope>IDENTIFICATION</scope>
</reference>
<keyword evidence="8" id="KW-1185">Reference proteome</keyword>
<comment type="catalytic activity">
    <reaction evidence="6">
        <text>guanosine(34) in tRNA + queuine = queuosine(34) in tRNA + guanine</text>
        <dbReference type="Rhea" id="RHEA:16633"/>
        <dbReference type="Rhea" id="RHEA-COMP:10341"/>
        <dbReference type="Rhea" id="RHEA-COMP:18571"/>
        <dbReference type="ChEBI" id="CHEBI:16235"/>
        <dbReference type="ChEBI" id="CHEBI:17433"/>
        <dbReference type="ChEBI" id="CHEBI:74269"/>
        <dbReference type="ChEBI" id="CHEBI:194431"/>
        <dbReference type="EC" id="2.4.2.64"/>
    </reaction>
</comment>
<feature type="active site" description="Nucleophile" evidence="6">
    <location>
        <position position="280"/>
    </location>
</feature>
<comment type="subcellular location">
    <subcellularLocation>
        <location evidence="6">Cytoplasm</location>
    </subcellularLocation>
    <subcellularLocation>
        <location evidence="6">Mitochondrion outer membrane</location>
        <topology evidence="6">Peripheral membrane protein</topology>
        <orientation evidence="6">Cytoplasmic side</orientation>
    </subcellularLocation>
    <text evidence="6">Weakly associates with mitochondria, possibly via QTRT2.</text>
</comment>
<dbReference type="SUPFAM" id="SSF51713">
    <property type="entry name" value="tRNA-guanine transglycosylase"/>
    <property type="match status" value="1"/>
</dbReference>
<feature type="binding site" evidence="6">
    <location>
        <position position="318"/>
    </location>
    <ligand>
        <name>Zn(2+)</name>
        <dbReference type="ChEBI" id="CHEBI:29105"/>
    </ligand>
</feature>
<evidence type="ECO:0000256" key="1">
    <source>
        <dbReference type="ARBA" id="ARBA00022676"/>
    </source>
</evidence>
<dbReference type="InterPro" id="IPR036511">
    <property type="entry name" value="TGT-like_sf"/>
</dbReference>
<comment type="subunit">
    <text evidence="6">Heterodimer of a catalytic subunit QTRT1 and an accessory subunit QTRT2.</text>
</comment>
<dbReference type="GeneID" id="103116175"/>
<evidence type="ECO:0000259" key="7">
    <source>
        <dbReference type="Pfam" id="PF01702"/>
    </source>
</evidence>
<proteinExistence type="inferred from homology"/>
<gene>
    <name evidence="6 9" type="primary">QTRT1</name>
</gene>
<dbReference type="PANTHER" id="PTHR43530:SF1">
    <property type="entry name" value="QUEUINE TRNA-RIBOSYLTRANSFERASE CATALYTIC SUBUNIT 1"/>
    <property type="match status" value="1"/>
</dbReference>
<feature type="region of interest" description="RNA binding" evidence="6">
    <location>
        <begin position="261"/>
        <end position="267"/>
    </location>
</feature>
<keyword evidence="5 6" id="KW-0862">Zinc</keyword>
<feature type="binding site" evidence="6">
    <location>
        <position position="160"/>
    </location>
    <ligand>
        <name>substrate</name>
    </ligand>
</feature>
<feature type="binding site" evidence="6">
    <location>
        <position position="323"/>
    </location>
    <ligand>
        <name>Zn(2+)</name>
        <dbReference type="ChEBI" id="CHEBI:29105"/>
    </ligand>
</feature>
<evidence type="ECO:0000256" key="4">
    <source>
        <dbReference type="ARBA" id="ARBA00022723"/>
    </source>
</evidence>
<protein>
    <recommendedName>
        <fullName evidence="6">Queuine tRNA-ribosyltransferase catalytic subunit 1</fullName>
        <ecNumber evidence="6">2.4.2.64</ecNumber>
    </recommendedName>
    <alternativeName>
        <fullName evidence="6">Guanine insertion enzyme</fullName>
    </alternativeName>
    <alternativeName>
        <fullName evidence="6">tRNA-guanine transglycosylase</fullName>
    </alternativeName>
</protein>
<evidence type="ECO:0000313" key="8">
    <source>
        <dbReference type="Proteomes" id="UP001652624"/>
    </source>
</evidence>
<feature type="binding site" evidence="6">
    <location>
        <position position="203"/>
    </location>
    <ligand>
        <name>substrate</name>
    </ligand>
</feature>
<feature type="binding site" evidence="6">
    <location>
        <position position="230"/>
    </location>
    <ligand>
        <name>substrate</name>
    </ligand>
</feature>
<dbReference type="HAMAP" id="MF_00168">
    <property type="entry name" value="Q_tRNA_Tgt"/>
    <property type="match status" value="1"/>
</dbReference>
<comment type="function">
    <text evidence="6">Catalytic subunit of the queuine tRNA-ribosyltransferase (TGT) that catalyzes the base-exchange of a guanine (G) residue with queuine (Q) at position 34 (anticodon wobble position) in tRNAs with GU(N) anticodons (tRNA-Asp, -Asn, -His and -Tyr), resulting in the hypermodified nucleoside queuosine (7-(((4,5-cis-dihydroxy-2-cyclopenten-1-yl)amino)methyl)-7-deazaguanosine). Catalysis occurs through a double-displacement mechanism. The nucleophile active site attacks the C1' of nucleotide 34 to detach the guanine base from the RNA, forming a covalent enzyme-RNA intermediate. The proton acceptor active site deprotonates the incoming queuine, allowing a nucleophilic attack on the C1' of the ribose to form the product.</text>
</comment>
<organism evidence="8 9">
    <name type="scientific">Erinaceus europaeus</name>
    <name type="common">Western European hedgehog</name>
    <dbReference type="NCBI Taxonomy" id="9365"/>
    <lineage>
        <taxon>Eukaryota</taxon>
        <taxon>Metazoa</taxon>
        <taxon>Chordata</taxon>
        <taxon>Craniata</taxon>
        <taxon>Vertebrata</taxon>
        <taxon>Euteleostomi</taxon>
        <taxon>Mammalia</taxon>
        <taxon>Eutheria</taxon>
        <taxon>Laurasiatheria</taxon>
        <taxon>Eulipotyphla</taxon>
        <taxon>Erinaceidae</taxon>
        <taxon>Erinaceinae</taxon>
        <taxon>Erinaceus</taxon>
    </lineage>
</organism>
<keyword evidence="6" id="KW-0472">Membrane</keyword>
<keyword evidence="2 6" id="KW-0808">Transferase</keyword>
<evidence type="ECO:0000256" key="5">
    <source>
        <dbReference type="ARBA" id="ARBA00022833"/>
    </source>
</evidence>
<feature type="domain" description="tRNA-guanine(15) transglycosylase-like" evidence="7">
    <location>
        <begin position="27"/>
        <end position="381"/>
    </location>
</feature>
<keyword evidence="6" id="KW-0963">Cytoplasm</keyword>
<dbReference type="NCBIfam" id="TIGR00449">
    <property type="entry name" value="tgt_general"/>
    <property type="match status" value="1"/>
</dbReference>
<dbReference type="Pfam" id="PF01702">
    <property type="entry name" value="TGT"/>
    <property type="match status" value="1"/>
</dbReference>
<dbReference type="PANTHER" id="PTHR43530">
    <property type="entry name" value="QUEUINE TRNA-RIBOSYLTRANSFERASE CATALYTIC SUBUNIT 1"/>
    <property type="match status" value="1"/>
</dbReference>
<feature type="active site" description="Proton acceptor" evidence="6">
    <location>
        <position position="106"/>
    </location>
</feature>
<evidence type="ECO:0000313" key="9">
    <source>
        <dbReference type="RefSeq" id="XP_060037713.1"/>
    </source>
</evidence>
<dbReference type="RefSeq" id="XP_060037713.1">
    <property type="nucleotide sequence ID" value="XM_060181730.1"/>
</dbReference>
<dbReference type="Gene3D" id="3.20.20.105">
    <property type="entry name" value="Queuine tRNA-ribosyltransferase-like"/>
    <property type="match status" value="1"/>
</dbReference>
<keyword evidence="1 6" id="KW-0328">Glycosyltransferase</keyword>
<feature type="binding site" evidence="6">
    <location>
        <begin position="106"/>
        <end position="110"/>
    </location>
    <ligand>
        <name>substrate</name>
    </ligand>
</feature>
<evidence type="ECO:0000256" key="2">
    <source>
        <dbReference type="ARBA" id="ARBA00022679"/>
    </source>
</evidence>
<feature type="binding site" evidence="6">
    <location>
        <position position="320"/>
    </location>
    <ligand>
        <name>Zn(2+)</name>
        <dbReference type="ChEBI" id="CHEBI:29105"/>
    </ligand>
</feature>
<feature type="binding site" evidence="6">
    <location>
        <position position="349"/>
    </location>
    <ligand>
        <name>Zn(2+)</name>
        <dbReference type="ChEBI" id="CHEBI:29105"/>
    </ligand>
</feature>
<sequence>MAAAAASPSSVESAPRILRLVAECSRSRARAGELLLPHGPVPTPVFMPVGTQATMKGITAEQLDALGCRICLGNTYHLGLRPGPELIQKAQGLHGFMNWPHNLLTDSGGFQMVSLVALSQVTEEGVRFRSPYDGQETLLSPERSMEIQNALGSDIMMQLDDVVSSTVTGPRVEEAMHRSVRWLDRCLSAHRRPDKQSLFAIIQGGLDAKLRATCLDEMTKRDVPGFAIGGLSGGESKEHFWRMVALSTARLPRDKPRYLMGVGYATDLVVCVALGCDMFDCVFPTRTARFGSALVPTGNLQLKKKQFQKDFGPIDPECTCPTCQKHGRAFLHALLHSDNPAAMHHLTVHNIAYQLRLMNAIRTSILEQRFPAFVRDFVATMYGHPARCPQWAVDALGSVGITLD</sequence>
<keyword evidence="4 6" id="KW-0479">Metal-binding</keyword>
<dbReference type="Proteomes" id="UP001652624">
    <property type="component" value="Chromosome 23"/>
</dbReference>
<dbReference type="InterPro" id="IPR002616">
    <property type="entry name" value="tRNA_ribo_trans-like"/>
</dbReference>